<dbReference type="PROSITE" id="PS00211">
    <property type="entry name" value="ABC_TRANSPORTER_1"/>
    <property type="match status" value="1"/>
</dbReference>
<dbReference type="InterPro" id="IPR015854">
    <property type="entry name" value="ABC_transpr_LolD-like"/>
</dbReference>
<dbReference type="GO" id="GO:0022857">
    <property type="term" value="F:transmembrane transporter activity"/>
    <property type="evidence" value="ECO:0007669"/>
    <property type="project" value="TreeGrafter"/>
</dbReference>
<evidence type="ECO:0000259" key="4">
    <source>
        <dbReference type="PROSITE" id="PS50893"/>
    </source>
</evidence>
<dbReference type="AlphaFoldDB" id="A0A7V0XF42"/>
<evidence type="ECO:0000313" key="5">
    <source>
        <dbReference type="EMBL" id="HDQ99668.1"/>
    </source>
</evidence>
<protein>
    <submittedName>
        <fullName evidence="5">ATP-binding cassette domain-containing protein</fullName>
    </submittedName>
</protein>
<dbReference type="Gene3D" id="3.40.50.300">
    <property type="entry name" value="P-loop containing nucleotide triphosphate hydrolases"/>
    <property type="match status" value="1"/>
</dbReference>
<comment type="caution">
    <text evidence="5">The sequence shown here is derived from an EMBL/GenBank/DDBJ whole genome shotgun (WGS) entry which is preliminary data.</text>
</comment>
<feature type="domain" description="ABC transporter" evidence="4">
    <location>
        <begin position="18"/>
        <end position="236"/>
    </location>
</feature>
<organism evidence="5">
    <name type="scientific">candidate division WOR-3 bacterium</name>
    <dbReference type="NCBI Taxonomy" id="2052148"/>
    <lineage>
        <taxon>Bacteria</taxon>
        <taxon>Bacteria division WOR-3</taxon>
    </lineage>
</organism>
<dbReference type="InterPro" id="IPR003593">
    <property type="entry name" value="AAA+_ATPase"/>
</dbReference>
<gene>
    <name evidence="5" type="ORF">ENN51_05210</name>
</gene>
<dbReference type="PANTHER" id="PTHR24220">
    <property type="entry name" value="IMPORT ATP-BINDING PROTEIN"/>
    <property type="match status" value="1"/>
</dbReference>
<accession>A0A7V0XF42</accession>
<dbReference type="InterPro" id="IPR027417">
    <property type="entry name" value="P-loop_NTPase"/>
</dbReference>
<dbReference type="Pfam" id="PF00005">
    <property type="entry name" value="ABC_tran"/>
    <property type="match status" value="1"/>
</dbReference>
<dbReference type="PANTHER" id="PTHR24220:SF470">
    <property type="entry name" value="CELL DIVISION ATP-BINDING PROTEIN FTSE"/>
    <property type="match status" value="1"/>
</dbReference>
<dbReference type="InterPro" id="IPR017871">
    <property type="entry name" value="ABC_transporter-like_CS"/>
</dbReference>
<dbReference type="Proteomes" id="UP000885672">
    <property type="component" value="Unassembled WGS sequence"/>
</dbReference>
<evidence type="ECO:0000256" key="2">
    <source>
        <dbReference type="ARBA" id="ARBA00022741"/>
    </source>
</evidence>
<keyword evidence="2" id="KW-0547">Nucleotide-binding</keyword>
<dbReference type="GO" id="GO:0005886">
    <property type="term" value="C:plasma membrane"/>
    <property type="evidence" value="ECO:0007669"/>
    <property type="project" value="TreeGrafter"/>
</dbReference>
<dbReference type="SUPFAM" id="SSF52540">
    <property type="entry name" value="P-loop containing nucleoside triphosphate hydrolases"/>
    <property type="match status" value="1"/>
</dbReference>
<dbReference type="PROSITE" id="PS50893">
    <property type="entry name" value="ABC_TRANSPORTER_2"/>
    <property type="match status" value="1"/>
</dbReference>
<dbReference type="SMART" id="SM00382">
    <property type="entry name" value="AAA"/>
    <property type="match status" value="1"/>
</dbReference>
<dbReference type="EMBL" id="DSBX01000200">
    <property type="protein sequence ID" value="HDQ99668.1"/>
    <property type="molecule type" value="Genomic_DNA"/>
</dbReference>
<name>A0A7V0XF42_UNCW3</name>
<comment type="similarity">
    <text evidence="1">Belongs to the ABC transporter superfamily.</text>
</comment>
<dbReference type="GO" id="GO:0005524">
    <property type="term" value="F:ATP binding"/>
    <property type="evidence" value="ECO:0007669"/>
    <property type="project" value="UniProtKB-KW"/>
</dbReference>
<keyword evidence="3 5" id="KW-0067">ATP-binding</keyword>
<sequence length="236" mass="26036">MVRELDPAPPRADPTPAVEVENVSRLYGGNWPALTDISFRVERGDFVFILGATGAGKTTLLRMLYGADRPDTGSVRVLGWDVPTLAAGHLPELRKRIGIVFQDFKLLADRTVAGNLEFVLRAINTRPDLIPGRVNETLTRLGIIHRRDAWPEELSGGEQQKVSIARAFVKEPELILADEPTGNIDPRGSTDILNILKDYNYRGTTVVMATHNSDLALSSRRRCVTLDAGRVVRDEG</sequence>
<reference evidence="5" key="1">
    <citation type="journal article" date="2020" name="mSystems">
        <title>Genome- and Community-Level Interaction Insights into Carbon Utilization and Element Cycling Functions of Hydrothermarchaeota in Hydrothermal Sediment.</title>
        <authorList>
            <person name="Zhou Z."/>
            <person name="Liu Y."/>
            <person name="Xu W."/>
            <person name="Pan J."/>
            <person name="Luo Z.H."/>
            <person name="Li M."/>
        </authorList>
    </citation>
    <scope>NUCLEOTIDE SEQUENCE [LARGE SCALE GENOMIC DNA]</scope>
    <source>
        <strain evidence="5">SpSt-1182</strain>
    </source>
</reference>
<evidence type="ECO:0000256" key="3">
    <source>
        <dbReference type="ARBA" id="ARBA00022840"/>
    </source>
</evidence>
<dbReference type="FunFam" id="3.40.50.300:FF:000056">
    <property type="entry name" value="Cell division ATP-binding protein FtsE"/>
    <property type="match status" value="1"/>
</dbReference>
<evidence type="ECO:0000256" key="1">
    <source>
        <dbReference type="ARBA" id="ARBA00005417"/>
    </source>
</evidence>
<proteinExistence type="inferred from homology"/>
<dbReference type="InterPro" id="IPR003439">
    <property type="entry name" value="ABC_transporter-like_ATP-bd"/>
</dbReference>
<dbReference type="GO" id="GO:0016887">
    <property type="term" value="F:ATP hydrolysis activity"/>
    <property type="evidence" value="ECO:0007669"/>
    <property type="project" value="InterPro"/>
</dbReference>